<dbReference type="KEGG" id="ahu:A6A40_06615"/>
<evidence type="ECO:0000256" key="1">
    <source>
        <dbReference type="SAM" id="Phobius"/>
    </source>
</evidence>
<dbReference type="InterPro" id="IPR010331">
    <property type="entry name" value="ExoD"/>
</dbReference>
<dbReference type="Pfam" id="PF06055">
    <property type="entry name" value="ExoD"/>
    <property type="match status" value="1"/>
</dbReference>
<evidence type="ECO:0008006" key="4">
    <source>
        <dbReference type="Google" id="ProtNLM"/>
    </source>
</evidence>
<gene>
    <name evidence="2" type="ORF">A6A40_06615</name>
</gene>
<dbReference type="RefSeq" id="WP_063634696.1">
    <property type="nucleotide sequence ID" value="NZ_CP015285.1"/>
</dbReference>
<dbReference type="EMBL" id="CP015285">
    <property type="protein sequence ID" value="ANC91599.1"/>
    <property type="molecule type" value="Genomic_DNA"/>
</dbReference>
<name>A0A160JFE7_9PROT</name>
<keyword evidence="1" id="KW-0812">Transmembrane</keyword>
<accession>A0A160JFE7</accession>
<feature type="transmembrane region" description="Helical" evidence="1">
    <location>
        <begin position="206"/>
        <end position="230"/>
    </location>
</feature>
<feature type="transmembrane region" description="Helical" evidence="1">
    <location>
        <begin position="164"/>
        <end position="186"/>
    </location>
</feature>
<dbReference type="OrthoDB" id="8550083at2"/>
<organism evidence="2 3">
    <name type="scientific">Azospirillum humicireducens</name>
    <dbReference type="NCBI Taxonomy" id="1226968"/>
    <lineage>
        <taxon>Bacteria</taxon>
        <taxon>Pseudomonadati</taxon>
        <taxon>Pseudomonadota</taxon>
        <taxon>Alphaproteobacteria</taxon>
        <taxon>Rhodospirillales</taxon>
        <taxon>Azospirillaceae</taxon>
        <taxon>Azospirillum</taxon>
    </lineage>
</organism>
<proteinExistence type="predicted"/>
<dbReference type="PANTHER" id="PTHR41795">
    <property type="entry name" value="EXOPOLYSACCHARIDE SYNTHESIS PROTEIN"/>
    <property type="match status" value="1"/>
</dbReference>
<sequence>MNARRHIDDAGGDALDREALEHEPQRDGTIALPATCTEVEEERTSDVLARFRANLPPGRVTLGDLIRALGDRSLGTILLALSLPTIAPVPLGVSCLFDLPIVLYTAQLAFGRRGAGLPDWLLRRSIGTGLAARTLDAAMPRLVWIERMLKPRLHRLARIDQERWFGLLLFILTLTCIIPLPLTGWLPGFALVLISLGLIERDGGAIGVGLGLTVAALVFLTLVASSLSYAGHQLLAATL</sequence>
<evidence type="ECO:0000313" key="3">
    <source>
        <dbReference type="Proteomes" id="UP000077405"/>
    </source>
</evidence>
<dbReference type="AlphaFoldDB" id="A0A160JFE7"/>
<protein>
    <recommendedName>
        <fullName evidence="4">Exopolysaccharide biosynthesis protein</fullName>
    </recommendedName>
</protein>
<reference evidence="2 3" key="1">
    <citation type="journal article" date="2013" name="Int. J. Syst. Evol. Microbiol.">
        <title>Azospirillum humicireducens sp. nov., a nitrogen-fixing bacterium isolated from a microbial fuel cell.</title>
        <authorList>
            <person name="Zhou S."/>
            <person name="Han L."/>
            <person name="Wang Y."/>
            <person name="Yang G."/>
            <person name="Zhuang L."/>
            <person name="Hu P."/>
        </authorList>
    </citation>
    <scope>NUCLEOTIDE SEQUENCE [LARGE SCALE GENOMIC DNA]</scope>
    <source>
        <strain evidence="2 3">SgZ-5</strain>
    </source>
</reference>
<keyword evidence="1" id="KW-0472">Membrane</keyword>
<dbReference type="Proteomes" id="UP000077405">
    <property type="component" value="Chromosome"/>
</dbReference>
<dbReference type="STRING" id="1226968.A6A40_06615"/>
<keyword evidence="1" id="KW-1133">Transmembrane helix</keyword>
<dbReference type="PANTHER" id="PTHR41795:SF1">
    <property type="entry name" value="EXOPOLYSACCHARIDE SYNTHESIS PROTEIN"/>
    <property type="match status" value="1"/>
</dbReference>
<evidence type="ECO:0000313" key="2">
    <source>
        <dbReference type="EMBL" id="ANC91599.1"/>
    </source>
</evidence>
<dbReference type="PIRSF" id="PIRSF033239">
    <property type="entry name" value="ExoD"/>
    <property type="match status" value="1"/>
</dbReference>
<keyword evidence="3" id="KW-1185">Reference proteome</keyword>